<dbReference type="EMBL" id="JAAAID010000474">
    <property type="protein sequence ID" value="KAG0017078.1"/>
    <property type="molecule type" value="Genomic_DNA"/>
</dbReference>
<feature type="transmembrane region" description="Helical" evidence="7">
    <location>
        <begin position="549"/>
        <end position="569"/>
    </location>
</feature>
<dbReference type="Pfam" id="PF07690">
    <property type="entry name" value="MFS_1"/>
    <property type="match status" value="1"/>
</dbReference>
<dbReference type="SUPFAM" id="SSF103473">
    <property type="entry name" value="MFS general substrate transporter"/>
    <property type="match status" value="1"/>
</dbReference>
<protein>
    <recommendedName>
        <fullName evidence="10">Major facilitator superfamily (MFS) profile domain-containing protein</fullName>
    </recommendedName>
</protein>
<accession>A0A9P6MXZ2</accession>
<feature type="transmembrane region" description="Helical" evidence="7">
    <location>
        <begin position="235"/>
        <end position="257"/>
    </location>
</feature>
<evidence type="ECO:0000256" key="1">
    <source>
        <dbReference type="ARBA" id="ARBA00004141"/>
    </source>
</evidence>
<keyword evidence="2" id="KW-0813">Transport</keyword>
<feature type="compositionally biased region" description="Low complexity" evidence="6">
    <location>
        <begin position="76"/>
        <end position="96"/>
    </location>
</feature>
<feature type="transmembrane region" description="Helical" evidence="7">
    <location>
        <begin position="198"/>
        <end position="215"/>
    </location>
</feature>
<keyword evidence="9" id="KW-1185">Reference proteome</keyword>
<feature type="transmembrane region" description="Helical" evidence="7">
    <location>
        <begin position="390"/>
        <end position="410"/>
    </location>
</feature>
<feature type="transmembrane region" description="Helical" evidence="7">
    <location>
        <begin position="294"/>
        <end position="315"/>
    </location>
</feature>
<evidence type="ECO:0000256" key="2">
    <source>
        <dbReference type="ARBA" id="ARBA00022448"/>
    </source>
</evidence>
<evidence type="ECO:0000313" key="8">
    <source>
        <dbReference type="EMBL" id="KAG0017078.1"/>
    </source>
</evidence>
<dbReference type="PANTHER" id="PTHR43791:SF36">
    <property type="entry name" value="TRANSPORTER, PUTATIVE (AFU_ORTHOLOGUE AFUA_6G08340)-RELATED"/>
    <property type="match status" value="1"/>
</dbReference>
<feature type="region of interest" description="Disordered" evidence="6">
    <location>
        <begin position="42"/>
        <end position="110"/>
    </location>
</feature>
<feature type="transmembrane region" description="Helical" evidence="7">
    <location>
        <begin position="264"/>
        <end position="282"/>
    </location>
</feature>
<evidence type="ECO:0000256" key="6">
    <source>
        <dbReference type="SAM" id="MobiDB-lite"/>
    </source>
</evidence>
<evidence type="ECO:0000313" key="9">
    <source>
        <dbReference type="Proteomes" id="UP000703661"/>
    </source>
</evidence>
<organism evidence="8 9">
    <name type="scientific">Entomortierella chlamydospora</name>
    <dbReference type="NCBI Taxonomy" id="101097"/>
    <lineage>
        <taxon>Eukaryota</taxon>
        <taxon>Fungi</taxon>
        <taxon>Fungi incertae sedis</taxon>
        <taxon>Mucoromycota</taxon>
        <taxon>Mortierellomycotina</taxon>
        <taxon>Mortierellomycetes</taxon>
        <taxon>Mortierellales</taxon>
        <taxon>Mortierellaceae</taxon>
        <taxon>Entomortierella</taxon>
    </lineage>
</organism>
<evidence type="ECO:0008006" key="10">
    <source>
        <dbReference type="Google" id="ProtNLM"/>
    </source>
</evidence>
<sequence length="625" mass="68795">MTSLGAIHLGIRQPIHATNLQLSGSSTTLLTLAPVVDDHFDDSDYCSSDEEPQHDQQPNRRYLSPTGHGDYDPNASSTTLSVSLSDLSSQSNTSTLPNPRYPRHAQLSPNVSRLSSMLRSHNDGGSKSKKSSCMGIHHALKLSFLGTLGPGIPITPTPSVFGEGMNGFITNDPSNPGGLFGYSPEEEKRLVRKIDWRIIPILGIFYAISNLNRVNLLNARLFAFESALHISAEQYSWVVALFYVGYGLAEIPSNLVLLYLTPRVWLPASMFMWGCITFLLAWARDLQMLLIGRFFLGVAEAALIPGVLVYISMFYKKSEQTFRMAILQAFSSAAGAAGGFLLTESPESAPWLNQRETSIAVYRIRNDTKIKVSKKISKQNIIAAVKDRKVYIFMAINMCIAITMVSSTGVNSRAWMGLAKAIKGQNQGPATPIGHLHGHLNTAVESVITQEPTHDARMLAQLLSTPIYVIGAISSFCAALIADRMQQRGIILMILALVMIAGYLMQLLTLNVYVNYVGVMALSIGQTPITPIVSSWLTTNFGGYAKRVIAVAMFLLSSSIGGIIGSQLYKTRDGPRYTALQRFLLKRENNRRNYSVSFGINPLKFFSKAELRDLSDKYPAFRYTL</sequence>
<keyword evidence="3 7" id="KW-0812">Transmembrane</keyword>
<comment type="subcellular location">
    <subcellularLocation>
        <location evidence="1">Membrane</location>
        <topology evidence="1">Multi-pass membrane protein</topology>
    </subcellularLocation>
</comment>
<dbReference type="PANTHER" id="PTHR43791">
    <property type="entry name" value="PERMEASE-RELATED"/>
    <property type="match status" value="1"/>
</dbReference>
<gene>
    <name evidence="8" type="ORF">BGZ80_008637</name>
</gene>
<reference evidence="8" key="1">
    <citation type="journal article" date="2020" name="Fungal Divers.">
        <title>Resolving the Mortierellaceae phylogeny through synthesis of multi-gene phylogenetics and phylogenomics.</title>
        <authorList>
            <person name="Vandepol N."/>
            <person name="Liber J."/>
            <person name="Desiro A."/>
            <person name="Na H."/>
            <person name="Kennedy M."/>
            <person name="Barry K."/>
            <person name="Grigoriev I.V."/>
            <person name="Miller A.N."/>
            <person name="O'Donnell K."/>
            <person name="Stajich J.E."/>
            <person name="Bonito G."/>
        </authorList>
    </citation>
    <scope>NUCLEOTIDE SEQUENCE</scope>
    <source>
        <strain evidence="8">NRRL 2769</strain>
    </source>
</reference>
<evidence type="ECO:0000256" key="4">
    <source>
        <dbReference type="ARBA" id="ARBA00022989"/>
    </source>
</evidence>
<proteinExistence type="predicted"/>
<dbReference type="InterPro" id="IPR036259">
    <property type="entry name" value="MFS_trans_sf"/>
</dbReference>
<feature type="transmembrane region" description="Helical" evidence="7">
    <location>
        <begin position="462"/>
        <end position="482"/>
    </location>
</feature>
<feature type="transmembrane region" description="Helical" evidence="7">
    <location>
        <begin position="489"/>
        <end position="508"/>
    </location>
</feature>
<evidence type="ECO:0000256" key="5">
    <source>
        <dbReference type="ARBA" id="ARBA00023136"/>
    </source>
</evidence>
<dbReference type="Proteomes" id="UP000703661">
    <property type="component" value="Unassembled WGS sequence"/>
</dbReference>
<dbReference type="GO" id="GO:0022857">
    <property type="term" value="F:transmembrane transporter activity"/>
    <property type="evidence" value="ECO:0007669"/>
    <property type="project" value="InterPro"/>
</dbReference>
<dbReference type="InterPro" id="IPR011701">
    <property type="entry name" value="MFS"/>
</dbReference>
<evidence type="ECO:0000256" key="7">
    <source>
        <dbReference type="SAM" id="Phobius"/>
    </source>
</evidence>
<dbReference type="Gene3D" id="1.20.1250.20">
    <property type="entry name" value="MFS general substrate transporter like domains"/>
    <property type="match status" value="2"/>
</dbReference>
<comment type="caution">
    <text evidence="8">The sequence shown here is derived from an EMBL/GenBank/DDBJ whole genome shotgun (WGS) entry which is preliminary data.</text>
</comment>
<keyword evidence="4 7" id="KW-1133">Transmembrane helix</keyword>
<evidence type="ECO:0000256" key="3">
    <source>
        <dbReference type="ARBA" id="ARBA00022692"/>
    </source>
</evidence>
<dbReference type="GO" id="GO:0016020">
    <property type="term" value="C:membrane"/>
    <property type="evidence" value="ECO:0007669"/>
    <property type="project" value="UniProtKB-SubCell"/>
</dbReference>
<dbReference type="AlphaFoldDB" id="A0A9P6MXZ2"/>
<name>A0A9P6MXZ2_9FUNG</name>
<keyword evidence="5 7" id="KW-0472">Membrane</keyword>